<organism evidence="9 10">
    <name type="scientific">Weizmannia acidilactici</name>
    <dbReference type="NCBI Taxonomy" id="2607726"/>
    <lineage>
        <taxon>Bacteria</taxon>
        <taxon>Bacillati</taxon>
        <taxon>Bacillota</taxon>
        <taxon>Bacilli</taxon>
        <taxon>Bacillales</taxon>
        <taxon>Bacillaceae</taxon>
        <taxon>Heyndrickxia</taxon>
    </lineage>
</organism>
<evidence type="ECO:0000256" key="3">
    <source>
        <dbReference type="ARBA" id="ARBA00022475"/>
    </source>
</evidence>
<dbReference type="EMBL" id="BKZQ01000049">
    <property type="protein sequence ID" value="GER71462.1"/>
    <property type="molecule type" value="Genomic_DNA"/>
</dbReference>
<evidence type="ECO:0000256" key="6">
    <source>
        <dbReference type="ARBA" id="ARBA00023136"/>
    </source>
</evidence>
<accession>A0A5J4J9G1</accession>
<comment type="similarity">
    <text evidence="2">Belongs to the GSP F family.</text>
</comment>
<name>A0A5J4J9G1_9BACI</name>
<evidence type="ECO:0000259" key="8">
    <source>
        <dbReference type="Pfam" id="PF00482"/>
    </source>
</evidence>
<feature type="transmembrane region" description="Helical" evidence="7">
    <location>
        <begin position="87"/>
        <end position="109"/>
    </location>
</feature>
<dbReference type="InterPro" id="IPR047692">
    <property type="entry name" value="T4P_ComGB"/>
</dbReference>
<evidence type="ECO:0000313" key="10">
    <source>
        <dbReference type="Proteomes" id="UP000391919"/>
    </source>
</evidence>
<dbReference type="InterPro" id="IPR003004">
    <property type="entry name" value="GspF/PilC"/>
</dbReference>
<feature type="transmembrane region" description="Helical" evidence="7">
    <location>
        <begin position="286"/>
        <end position="309"/>
    </location>
</feature>
<dbReference type="Pfam" id="PF00482">
    <property type="entry name" value="T2SSF"/>
    <property type="match status" value="2"/>
</dbReference>
<sequence>MLENGFAISEAISFLQYADAKQDVGSMNKQLQNGVPLHEVLLKHRFDANACSQIYFAERHGEMVPALKEAGAYLLKKHQDYHTFWKLVRYPLVLIVALFAAAGFVRSILLPQFEQMYLSLDYTPSRNLRLFLAVMEQAPKWMLIFVLASLFSASFLHFYLKRKNPLDQAAWLSHIPVSRFYYKSYYSQFLAREWSFLLKSGFSVYEILHMMESQNFRPLLRDTAKFLRDKLLAGQTFSNALSTVSYIEPQLVVLVRHGEKNGRLDQELYYYSQISMKKMEEKIQNLFQLIQPVVFVMIGIFLVAIYLSIMLPMFQMIDVV</sequence>
<evidence type="ECO:0000256" key="1">
    <source>
        <dbReference type="ARBA" id="ARBA00004651"/>
    </source>
</evidence>
<dbReference type="PANTHER" id="PTHR30012:SF0">
    <property type="entry name" value="TYPE II SECRETION SYSTEM PROTEIN F-RELATED"/>
    <property type="match status" value="1"/>
</dbReference>
<gene>
    <name evidence="9" type="primary">comGB</name>
    <name evidence="9" type="ORF">BpJC7_27650</name>
</gene>
<dbReference type="AlphaFoldDB" id="A0A5J4J9G1"/>
<dbReference type="Proteomes" id="UP000391919">
    <property type="component" value="Unassembled WGS sequence"/>
</dbReference>
<dbReference type="InterPro" id="IPR018076">
    <property type="entry name" value="T2SS_GspF_dom"/>
</dbReference>
<keyword evidence="5 7" id="KW-1133">Transmembrane helix</keyword>
<reference evidence="9 10" key="1">
    <citation type="submission" date="2019-09" db="EMBL/GenBank/DDBJ databases">
        <title>Draft genome sequence of Bacillus sp. JC-7.</title>
        <authorList>
            <person name="Tanaka N."/>
            <person name="Shiwa Y."/>
            <person name="Fujita N."/>
            <person name="Tanasupawat S."/>
        </authorList>
    </citation>
    <scope>NUCLEOTIDE SEQUENCE [LARGE SCALE GENOMIC DNA]</scope>
    <source>
        <strain evidence="9 10">JC-7</strain>
    </source>
</reference>
<evidence type="ECO:0000256" key="4">
    <source>
        <dbReference type="ARBA" id="ARBA00022692"/>
    </source>
</evidence>
<dbReference type="RefSeq" id="WP_151679859.1">
    <property type="nucleotide sequence ID" value="NZ_BKZR01000007.1"/>
</dbReference>
<comment type="caution">
    <text evidence="9">The sequence shown here is derived from an EMBL/GenBank/DDBJ whole genome shotgun (WGS) entry which is preliminary data.</text>
</comment>
<feature type="transmembrane region" description="Helical" evidence="7">
    <location>
        <begin position="141"/>
        <end position="160"/>
    </location>
</feature>
<evidence type="ECO:0000256" key="7">
    <source>
        <dbReference type="SAM" id="Phobius"/>
    </source>
</evidence>
<dbReference type="InterPro" id="IPR042094">
    <property type="entry name" value="T2SS_GspF_sf"/>
</dbReference>
<dbReference type="PANTHER" id="PTHR30012">
    <property type="entry name" value="GENERAL SECRETION PATHWAY PROTEIN"/>
    <property type="match status" value="1"/>
</dbReference>
<dbReference type="Gene3D" id="1.20.81.30">
    <property type="entry name" value="Type II secretion system (T2SS), domain F"/>
    <property type="match status" value="2"/>
</dbReference>
<feature type="domain" description="Type II secretion system protein GspF" evidence="8">
    <location>
        <begin position="1"/>
        <end position="111"/>
    </location>
</feature>
<evidence type="ECO:0000313" key="9">
    <source>
        <dbReference type="EMBL" id="GER71462.1"/>
    </source>
</evidence>
<evidence type="ECO:0000256" key="2">
    <source>
        <dbReference type="ARBA" id="ARBA00005745"/>
    </source>
</evidence>
<keyword evidence="4 7" id="KW-0812">Transmembrane</keyword>
<proteinExistence type="inferred from homology"/>
<keyword evidence="10" id="KW-1185">Reference proteome</keyword>
<feature type="domain" description="Type II secretion system protein GspF" evidence="8">
    <location>
        <begin position="191"/>
        <end position="312"/>
    </location>
</feature>
<dbReference type="GO" id="GO:0005886">
    <property type="term" value="C:plasma membrane"/>
    <property type="evidence" value="ECO:0007669"/>
    <property type="project" value="UniProtKB-SubCell"/>
</dbReference>
<keyword evidence="6 7" id="KW-0472">Membrane</keyword>
<evidence type="ECO:0000256" key="5">
    <source>
        <dbReference type="ARBA" id="ARBA00022989"/>
    </source>
</evidence>
<protein>
    <submittedName>
        <fullName evidence="9">Competence protein ComGB</fullName>
    </submittedName>
</protein>
<comment type="subcellular location">
    <subcellularLocation>
        <location evidence="1">Cell membrane</location>
        <topology evidence="1">Multi-pass membrane protein</topology>
    </subcellularLocation>
</comment>
<dbReference type="NCBIfam" id="NF041012">
    <property type="entry name" value="T4P_ComGB"/>
    <property type="match status" value="1"/>
</dbReference>
<keyword evidence="3" id="KW-1003">Cell membrane</keyword>